<comment type="function">
    <text evidence="10">Na(+)/H(+) antiporter that extrudes sodium in exchange for external protons.</text>
</comment>
<feature type="transmembrane region" description="Helical" evidence="10">
    <location>
        <begin position="30"/>
        <end position="50"/>
    </location>
</feature>
<feature type="domain" description="Cation/H+ exchanger transmembrane" evidence="11">
    <location>
        <begin position="14"/>
        <end position="410"/>
    </location>
</feature>
<feature type="transmembrane region" description="Helical" evidence="10">
    <location>
        <begin position="85"/>
        <end position="108"/>
    </location>
</feature>
<feature type="transmembrane region" description="Helical" evidence="10">
    <location>
        <begin position="225"/>
        <end position="249"/>
    </location>
</feature>
<protein>
    <submittedName>
        <fullName evidence="12">Contig64, whole genome shotgun sequence</fullName>
    </submittedName>
</protein>
<keyword evidence="13" id="KW-1185">Reference proteome</keyword>
<evidence type="ECO:0000259" key="11">
    <source>
        <dbReference type="Pfam" id="PF00999"/>
    </source>
</evidence>
<keyword evidence="8 10" id="KW-0472">Membrane</keyword>
<feature type="transmembrane region" description="Helical" evidence="10">
    <location>
        <begin position="350"/>
        <end position="372"/>
    </location>
</feature>
<sequence length="537" mass="60090">MFHEQLLIVLTLLFAVFTLTMVGHKLNISYPIFLVLAGLGISFIPGIPHIEIEPDLIFLLFLPPLLYEAAWYTSWNDFWKWRRAIGMLAFGLVFLTSIIIAFVSSAMIPGFTLAMGFLLGGIISPPDAVAANSVLKNIKIPKRLTATLEGESLINDASSLIVFRFALAAVMSGFFSMGQATGQFFLVAGMGIVVGLAIAHVMYVVHRFLPTTPSIDAALTLMTPYIMYIAAEQFHFSGVMAVVSGGLFLSYRSHELFTSGNSRLQAINVWATVIFILNGLVFILIGLELPVIMADMGGYSIGEAIKYGLVISLVSIVIRIIYVQSLAYVPKWVGSTKRMDRNNPTWKAPLIVGWAGMRGVVSLASALSIPVLMTNGQAFPHRSLILFITFVVILVTLVFQGLTLPLLIRWINIKDTGDFLPDEEQEAGINLRLMNIAIRELDEKYQHDLRDNALVSCLRDQLSNDVAIMEQRLESLECDDLKREEVERYHHILLHIYNIQRRELHVLRKENFYSDEEIRKQESQLDLDEAKITKTGH</sequence>
<feature type="transmembrane region" description="Helical" evidence="10">
    <location>
        <begin position="157"/>
        <end position="177"/>
    </location>
</feature>
<evidence type="ECO:0000256" key="4">
    <source>
        <dbReference type="ARBA" id="ARBA00022692"/>
    </source>
</evidence>
<feature type="transmembrane region" description="Helical" evidence="10">
    <location>
        <begin position="307"/>
        <end position="329"/>
    </location>
</feature>
<dbReference type="InterPro" id="IPR018422">
    <property type="entry name" value="Cation/H_exchanger_CPA1"/>
</dbReference>
<evidence type="ECO:0000256" key="9">
    <source>
        <dbReference type="ARBA" id="ARBA00023201"/>
    </source>
</evidence>
<evidence type="ECO:0000256" key="7">
    <source>
        <dbReference type="ARBA" id="ARBA00023065"/>
    </source>
</evidence>
<keyword evidence="9 10" id="KW-0739">Sodium transport</keyword>
<comment type="similarity">
    <text evidence="10">Belongs to the monovalent cation:proton antiporter 1 (CPA1) transporter (TC 2.A.36) family.</text>
</comment>
<keyword evidence="4 10" id="KW-0812">Transmembrane</keyword>
<keyword evidence="5 10" id="KW-1133">Transmembrane helix</keyword>
<dbReference type="Proteomes" id="UP000032049">
    <property type="component" value="Unassembled WGS sequence"/>
</dbReference>
<evidence type="ECO:0000256" key="2">
    <source>
        <dbReference type="ARBA" id="ARBA00022448"/>
    </source>
</evidence>
<keyword evidence="10" id="KW-0050">Antiport</keyword>
<gene>
    <name evidence="12" type="ORF">TH53_15230</name>
</gene>
<keyword evidence="3 10" id="KW-1003">Cell membrane</keyword>
<dbReference type="RefSeq" id="WP_041883149.1">
    <property type="nucleotide sequence ID" value="NZ_CP157278.1"/>
</dbReference>
<evidence type="ECO:0000256" key="1">
    <source>
        <dbReference type="ARBA" id="ARBA00004651"/>
    </source>
</evidence>
<feature type="transmembrane region" description="Helical" evidence="10">
    <location>
        <begin position="184"/>
        <end position="205"/>
    </location>
</feature>
<dbReference type="GO" id="GO:0015385">
    <property type="term" value="F:sodium:proton antiporter activity"/>
    <property type="evidence" value="ECO:0007669"/>
    <property type="project" value="InterPro"/>
</dbReference>
<dbReference type="STRING" id="1503925.TH53_15230"/>
<evidence type="ECO:0000256" key="3">
    <source>
        <dbReference type="ARBA" id="ARBA00022475"/>
    </source>
</evidence>
<evidence type="ECO:0000313" key="13">
    <source>
        <dbReference type="Proteomes" id="UP000032049"/>
    </source>
</evidence>
<keyword evidence="2 10" id="KW-0813">Transport</keyword>
<comment type="subcellular location">
    <subcellularLocation>
        <location evidence="1 10">Cell membrane</location>
        <topology evidence="1 10">Multi-pass membrane protein</topology>
    </subcellularLocation>
</comment>
<feature type="transmembrane region" description="Helical" evidence="10">
    <location>
        <begin position="269"/>
        <end position="287"/>
    </location>
</feature>
<dbReference type="GO" id="GO:0098719">
    <property type="term" value="P:sodium ion import across plasma membrane"/>
    <property type="evidence" value="ECO:0007669"/>
    <property type="project" value="TreeGrafter"/>
</dbReference>
<reference evidence="12 13" key="1">
    <citation type="submission" date="2015-01" db="EMBL/GenBank/DDBJ databases">
        <title>Draft genome sequence of Pedobacter sp. NL19 isolated from sludge of an effluent treatment pond in an abandoned uranium mine.</title>
        <authorList>
            <person name="Santos T."/>
            <person name="Caetano T."/>
            <person name="Covas C."/>
            <person name="Cruz A."/>
            <person name="Mendo S."/>
        </authorList>
    </citation>
    <scope>NUCLEOTIDE SEQUENCE [LARGE SCALE GENOMIC DNA]</scope>
    <source>
        <strain evidence="12 13">NL19</strain>
    </source>
</reference>
<organism evidence="12 13">
    <name type="scientific">Pedobacter lusitanus</name>
    <dbReference type="NCBI Taxonomy" id="1503925"/>
    <lineage>
        <taxon>Bacteria</taxon>
        <taxon>Pseudomonadati</taxon>
        <taxon>Bacteroidota</taxon>
        <taxon>Sphingobacteriia</taxon>
        <taxon>Sphingobacteriales</taxon>
        <taxon>Sphingobacteriaceae</taxon>
        <taxon>Pedobacter</taxon>
    </lineage>
</organism>
<name>A0A0D0F4B7_9SPHI</name>
<dbReference type="PANTHER" id="PTHR10110">
    <property type="entry name" value="SODIUM/HYDROGEN EXCHANGER"/>
    <property type="match status" value="1"/>
</dbReference>
<dbReference type="OrthoDB" id="9809206at2"/>
<dbReference type="GO" id="GO:0051453">
    <property type="term" value="P:regulation of intracellular pH"/>
    <property type="evidence" value="ECO:0007669"/>
    <property type="project" value="TreeGrafter"/>
</dbReference>
<feature type="transmembrane region" description="Helical" evidence="10">
    <location>
        <begin position="56"/>
        <end position="73"/>
    </location>
</feature>
<dbReference type="Gene3D" id="6.10.140.1330">
    <property type="match status" value="1"/>
</dbReference>
<evidence type="ECO:0000256" key="5">
    <source>
        <dbReference type="ARBA" id="ARBA00022989"/>
    </source>
</evidence>
<dbReference type="InterPro" id="IPR004705">
    <property type="entry name" value="Cation/H_exchanger_CPA1_bac"/>
</dbReference>
<evidence type="ECO:0000256" key="6">
    <source>
        <dbReference type="ARBA" id="ARBA00023053"/>
    </source>
</evidence>
<dbReference type="InterPro" id="IPR006153">
    <property type="entry name" value="Cation/H_exchanger_TM"/>
</dbReference>
<dbReference type="EMBL" id="JXRA01000064">
    <property type="protein sequence ID" value="KIO76418.1"/>
    <property type="molecule type" value="Genomic_DNA"/>
</dbReference>
<dbReference type="Pfam" id="PF00999">
    <property type="entry name" value="Na_H_Exchanger"/>
    <property type="match status" value="1"/>
</dbReference>
<dbReference type="NCBIfam" id="TIGR00831">
    <property type="entry name" value="a_cpa1"/>
    <property type="match status" value="1"/>
</dbReference>
<dbReference type="GO" id="GO:0005886">
    <property type="term" value="C:plasma membrane"/>
    <property type="evidence" value="ECO:0007669"/>
    <property type="project" value="UniProtKB-SubCell"/>
</dbReference>
<accession>A0A0D0F4B7</accession>
<evidence type="ECO:0000256" key="8">
    <source>
        <dbReference type="ARBA" id="ARBA00023136"/>
    </source>
</evidence>
<comment type="caution">
    <text evidence="12">The sequence shown here is derived from an EMBL/GenBank/DDBJ whole genome shotgun (WGS) entry which is preliminary data.</text>
</comment>
<feature type="transmembrane region" description="Helical" evidence="10">
    <location>
        <begin position="384"/>
        <end position="408"/>
    </location>
</feature>
<proteinExistence type="inferred from homology"/>
<keyword evidence="6 10" id="KW-0915">Sodium</keyword>
<feature type="transmembrane region" description="Helical" evidence="10">
    <location>
        <begin position="6"/>
        <end position="23"/>
    </location>
</feature>
<evidence type="ECO:0000313" key="12">
    <source>
        <dbReference type="EMBL" id="KIO76418.1"/>
    </source>
</evidence>
<keyword evidence="7 10" id="KW-0406">Ion transport</keyword>
<dbReference type="PANTHER" id="PTHR10110:SF86">
    <property type="entry name" value="SODIUM_HYDROGEN EXCHANGER 7"/>
    <property type="match status" value="1"/>
</dbReference>
<evidence type="ECO:0000256" key="10">
    <source>
        <dbReference type="RuleBase" id="RU366002"/>
    </source>
</evidence>
<dbReference type="GO" id="GO:0015386">
    <property type="term" value="F:potassium:proton antiporter activity"/>
    <property type="evidence" value="ECO:0007669"/>
    <property type="project" value="TreeGrafter"/>
</dbReference>
<dbReference type="AlphaFoldDB" id="A0A0D0F4B7"/>